<dbReference type="PANTHER" id="PTHR33206">
    <property type="entry name" value="PROTEIN CBG10425"/>
    <property type="match status" value="1"/>
</dbReference>
<evidence type="ECO:0008006" key="4">
    <source>
        <dbReference type="Google" id="ProtNLM"/>
    </source>
</evidence>
<reference evidence="2" key="3">
    <citation type="submission" date="2015-06" db="UniProtKB">
        <authorList>
            <consortium name="EnsemblMetazoa"/>
        </authorList>
    </citation>
    <scope>IDENTIFICATION</scope>
</reference>
<name>R7UTU5_CAPTE</name>
<dbReference type="AlphaFoldDB" id="R7UTU5"/>
<evidence type="ECO:0000313" key="3">
    <source>
        <dbReference type="Proteomes" id="UP000014760"/>
    </source>
</evidence>
<keyword evidence="3" id="KW-1185">Reference proteome</keyword>
<protein>
    <recommendedName>
        <fullName evidence="4">DNA-directed DNA polymerase</fullName>
    </recommendedName>
</protein>
<reference evidence="1 3" key="2">
    <citation type="journal article" date="2013" name="Nature">
        <title>Insights into bilaterian evolution from three spiralian genomes.</title>
        <authorList>
            <person name="Simakov O."/>
            <person name="Marletaz F."/>
            <person name="Cho S.J."/>
            <person name="Edsinger-Gonzales E."/>
            <person name="Havlak P."/>
            <person name="Hellsten U."/>
            <person name="Kuo D.H."/>
            <person name="Larsson T."/>
            <person name="Lv J."/>
            <person name="Arendt D."/>
            <person name="Savage R."/>
            <person name="Osoegawa K."/>
            <person name="de Jong P."/>
            <person name="Grimwood J."/>
            <person name="Chapman J.A."/>
            <person name="Shapiro H."/>
            <person name="Aerts A."/>
            <person name="Otillar R.P."/>
            <person name="Terry A.Y."/>
            <person name="Boore J.L."/>
            <person name="Grigoriev I.V."/>
            <person name="Lindberg D.R."/>
            <person name="Seaver E.C."/>
            <person name="Weisblat D.A."/>
            <person name="Putnam N.H."/>
            <person name="Rokhsar D.S."/>
        </authorList>
    </citation>
    <scope>NUCLEOTIDE SEQUENCE</scope>
    <source>
        <strain evidence="1 3">I ESC-2004</strain>
    </source>
</reference>
<organism evidence="1">
    <name type="scientific">Capitella teleta</name>
    <name type="common">Polychaete worm</name>
    <dbReference type="NCBI Taxonomy" id="283909"/>
    <lineage>
        <taxon>Eukaryota</taxon>
        <taxon>Metazoa</taxon>
        <taxon>Spiralia</taxon>
        <taxon>Lophotrochozoa</taxon>
        <taxon>Annelida</taxon>
        <taxon>Polychaeta</taxon>
        <taxon>Sedentaria</taxon>
        <taxon>Scolecida</taxon>
        <taxon>Capitellidae</taxon>
        <taxon>Capitella</taxon>
    </lineage>
</organism>
<gene>
    <name evidence="1" type="ORF">CAPTEDRAFT_141897</name>
</gene>
<dbReference type="PANTHER" id="PTHR33206:SF1">
    <property type="entry name" value="DNA-DIRECTED DNA POLYMERASE"/>
    <property type="match status" value="1"/>
</dbReference>
<sequence>KLQGNSSYGKTLENKKRHRDLKYCDETKADELINSPLFSSISHLNENVFEIESFKKKIPLDLPIQIGLWVYNMAKLKMLQFAYDLLKNYINPADYEYCEMDTDSAYLALSGVELEDLIITEKREEFFENQHKWFPIPARMKFDRRTPGLFKLEFKGEGIISLCSKTYYCFGEAAAKLSCKGISKRHNTFQKTDFMDVLENQASGRGINVGFRVHNHQVLTYEQTRYGLSYFYAKREVLSDGVSTRPLEI</sequence>
<dbReference type="Proteomes" id="UP000014760">
    <property type="component" value="Unassembled WGS sequence"/>
</dbReference>
<dbReference type="EMBL" id="KB299994">
    <property type="protein sequence ID" value="ELU07362.1"/>
    <property type="molecule type" value="Genomic_DNA"/>
</dbReference>
<dbReference type="OrthoDB" id="6153129at2759"/>
<evidence type="ECO:0000313" key="1">
    <source>
        <dbReference type="EMBL" id="ELU07362.1"/>
    </source>
</evidence>
<evidence type="ECO:0000313" key="2">
    <source>
        <dbReference type="EnsemblMetazoa" id="CapteP141897"/>
    </source>
</evidence>
<dbReference type="EMBL" id="AMQN01007108">
    <property type="status" value="NOT_ANNOTATED_CDS"/>
    <property type="molecule type" value="Genomic_DNA"/>
</dbReference>
<dbReference type="InterPro" id="IPR043502">
    <property type="entry name" value="DNA/RNA_pol_sf"/>
</dbReference>
<dbReference type="HOGENOM" id="CLU_1118051_0_0_1"/>
<dbReference type="EnsemblMetazoa" id="CapteT141897">
    <property type="protein sequence ID" value="CapteP141897"/>
    <property type="gene ID" value="CapteG141897"/>
</dbReference>
<dbReference type="SUPFAM" id="SSF56672">
    <property type="entry name" value="DNA/RNA polymerases"/>
    <property type="match status" value="1"/>
</dbReference>
<accession>R7UTU5</accession>
<feature type="non-terminal residue" evidence="1">
    <location>
        <position position="1"/>
    </location>
</feature>
<proteinExistence type="predicted"/>
<dbReference type="OMA" id="CCKECST"/>
<reference evidence="3" key="1">
    <citation type="submission" date="2012-12" db="EMBL/GenBank/DDBJ databases">
        <authorList>
            <person name="Hellsten U."/>
            <person name="Grimwood J."/>
            <person name="Chapman J.A."/>
            <person name="Shapiro H."/>
            <person name="Aerts A."/>
            <person name="Otillar R.P."/>
            <person name="Terry A.Y."/>
            <person name="Boore J.L."/>
            <person name="Simakov O."/>
            <person name="Marletaz F."/>
            <person name="Cho S.-J."/>
            <person name="Edsinger-Gonzales E."/>
            <person name="Havlak P."/>
            <person name="Kuo D.-H."/>
            <person name="Larsson T."/>
            <person name="Lv J."/>
            <person name="Arendt D."/>
            <person name="Savage R."/>
            <person name="Osoegawa K."/>
            <person name="de Jong P."/>
            <person name="Lindberg D.R."/>
            <person name="Seaver E.C."/>
            <person name="Weisblat D.A."/>
            <person name="Putnam N.H."/>
            <person name="Grigoriev I.V."/>
            <person name="Rokhsar D.S."/>
        </authorList>
    </citation>
    <scope>NUCLEOTIDE SEQUENCE</scope>
    <source>
        <strain evidence="3">I ESC-2004</strain>
    </source>
</reference>